<evidence type="ECO:0000256" key="1">
    <source>
        <dbReference type="ARBA" id="ARBA00004651"/>
    </source>
</evidence>
<keyword evidence="5 6" id="KW-0472">Membrane</keyword>
<evidence type="ECO:0000313" key="8">
    <source>
        <dbReference type="Proteomes" id="UP000515811"/>
    </source>
</evidence>
<dbReference type="KEGG" id="drg:H9K76_18490"/>
<dbReference type="GO" id="GO:0033228">
    <property type="term" value="P:cysteine export across plasma membrane"/>
    <property type="evidence" value="ECO:0007669"/>
    <property type="project" value="TreeGrafter"/>
</dbReference>
<feature type="transmembrane region" description="Helical" evidence="6">
    <location>
        <begin position="150"/>
        <end position="176"/>
    </location>
</feature>
<feature type="transmembrane region" description="Helical" evidence="6">
    <location>
        <begin position="188"/>
        <end position="205"/>
    </location>
</feature>
<dbReference type="PANTHER" id="PTHR30086">
    <property type="entry name" value="ARGININE EXPORTER PROTEIN ARGO"/>
    <property type="match status" value="1"/>
</dbReference>
<keyword evidence="3 6" id="KW-0812">Transmembrane</keyword>
<comment type="subcellular location">
    <subcellularLocation>
        <location evidence="1">Cell membrane</location>
        <topology evidence="1">Multi-pass membrane protein</topology>
    </subcellularLocation>
</comment>
<evidence type="ECO:0000256" key="4">
    <source>
        <dbReference type="ARBA" id="ARBA00022989"/>
    </source>
</evidence>
<reference evidence="7 8" key="1">
    <citation type="submission" date="2020-08" db="EMBL/GenBank/DDBJ databases">
        <title>Genome sequence of Diaphorobacter ruginosibacter DSM 27467T.</title>
        <authorList>
            <person name="Hyun D.-W."/>
            <person name="Bae J.-W."/>
        </authorList>
    </citation>
    <scope>NUCLEOTIDE SEQUENCE [LARGE SCALE GENOMIC DNA]</scope>
    <source>
        <strain evidence="7 8">DSM 27467</strain>
    </source>
</reference>
<evidence type="ECO:0000256" key="5">
    <source>
        <dbReference type="ARBA" id="ARBA00023136"/>
    </source>
</evidence>
<keyword evidence="4 6" id="KW-1133">Transmembrane helix</keyword>
<dbReference type="Pfam" id="PF01810">
    <property type="entry name" value="LysE"/>
    <property type="match status" value="1"/>
</dbReference>
<organism evidence="7 8">
    <name type="scientific">Diaphorobacter ruginosibacter</name>
    <dbReference type="NCBI Taxonomy" id="1715720"/>
    <lineage>
        <taxon>Bacteria</taxon>
        <taxon>Pseudomonadati</taxon>
        <taxon>Pseudomonadota</taxon>
        <taxon>Betaproteobacteria</taxon>
        <taxon>Burkholderiales</taxon>
        <taxon>Comamonadaceae</taxon>
        <taxon>Diaphorobacter</taxon>
    </lineage>
</organism>
<keyword evidence="2" id="KW-1003">Cell membrane</keyword>
<gene>
    <name evidence="7" type="ORF">H9K76_18490</name>
</gene>
<dbReference type="AlphaFoldDB" id="A0A7G9RLN1"/>
<evidence type="ECO:0000256" key="3">
    <source>
        <dbReference type="ARBA" id="ARBA00022692"/>
    </source>
</evidence>
<dbReference type="GO" id="GO:0005886">
    <property type="term" value="C:plasma membrane"/>
    <property type="evidence" value="ECO:0007669"/>
    <property type="project" value="UniProtKB-SubCell"/>
</dbReference>
<name>A0A7G9RLN1_9BURK</name>
<accession>A0A7G9RLN1</accession>
<evidence type="ECO:0000313" key="7">
    <source>
        <dbReference type="EMBL" id="QNN56506.1"/>
    </source>
</evidence>
<feature type="transmembrane region" description="Helical" evidence="6">
    <location>
        <begin position="36"/>
        <end position="55"/>
    </location>
</feature>
<keyword evidence="8" id="KW-1185">Reference proteome</keyword>
<sequence length="206" mass="21613">MLTSLLAMSGFALAGAITPGPVNVLALRHGTQPQRSVAWLYVLGASVSYAVVVWVMGQSGQLLLRIPVLAASAPWICAIYLLWLAWRVATAPVSSPSSQEQDTPPLRPMQAFAQGAAVQALNPKAWLVALSGVGMFVIPLTARGTAAASALAWFCGISLLACLVGIGCWAILGKVLARWLQTPRRQRIFNGLLAALLACSVLGVLA</sequence>
<dbReference type="PANTHER" id="PTHR30086:SF20">
    <property type="entry name" value="ARGININE EXPORTER PROTEIN ARGO-RELATED"/>
    <property type="match status" value="1"/>
</dbReference>
<dbReference type="GO" id="GO:0015171">
    <property type="term" value="F:amino acid transmembrane transporter activity"/>
    <property type="evidence" value="ECO:0007669"/>
    <property type="project" value="TreeGrafter"/>
</dbReference>
<dbReference type="Proteomes" id="UP000515811">
    <property type="component" value="Chromosome"/>
</dbReference>
<dbReference type="EMBL" id="CP060714">
    <property type="protein sequence ID" value="QNN56506.1"/>
    <property type="molecule type" value="Genomic_DNA"/>
</dbReference>
<dbReference type="InterPro" id="IPR001123">
    <property type="entry name" value="LeuE-type"/>
</dbReference>
<feature type="transmembrane region" description="Helical" evidence="6">
    <location>
        <begin position="62"/>
        <end position="86"/>
    </location>
</feature>
<evidence type="ECO:0000256" key="6">
    <source>
        <dbReference type="SAM" id="Phobius"/>
    </source>
</evidence>
<dbReference type="RefSeq" id="WP_187596772.1">
    <property type="nucleotide sequence ID" value="NZ_CP060714.1"/>
</dbReference>
<protein>
    <submittedName>
        <fullName evidence="7">LysE family translocator</fullName>
    </submittedName>
</protein>
<proteinExistence type="predicted"/>
<evidence type="ECO:0000256" key="2">
    <source>
        <dbReference type="ARBA" id="ARBA00022475"/>
    </source>
</evidence>